<feature type="binding site" evidence="12">
    <location>
        <position position="283"/>
    </location>
    <ligand>
        <name>substrate</name>
    </ligand>
</feature>
<dbReference type="GO" id="GO:0005737">
    <property type="term" value="C:cytoplasm"/>
    <property type="evidence" value="ECO:0007669"/>
    <property type="project" value="UniProtKB-SubCell"/>
</dbReference>
<dbReference type="UniPathway" id="UPA00916">
    <property type="reaction ID" value="UER00889"/>
</dbReference>
<dbReference type="Gene3D" id="3.40.1190.20">
    <property type="match status" value="1"/>
</dbReference>
<accession>Q874N3</accession>
<comment type="function">
    <text evidence="12">Catalyzes the phosphorylation of ribose at O-5 in a reaction requiring ATP and magnesium. The resulting D-ribose-5-phosphate can then be used either for sythesis of nucleotides, histidine, and tryptophan, or as a component of the pentose phosphate pathway.</text>
</comment>
<dbReference type="InterPro" id="IPR011611">
    <property type="entry name" value="PfkB_dom"/>
</dbReference>
<protein>
    <recommendedName>
        <fullName evidence="3 12">Ribokinase</fullName>
        <shortName evidence="12">RK</shortName>
        <ecNumber evidence="2 12">2.7.1.15</ecNumber>
    </recommendedName>
</protein>
<evidence type="ECO:0000256" key="5">
    <source>
        <dbReference type="ARBA" id="ARBA00022723"/>
    </source>
</evidence>
<organism evidence="14">
    <name type="scientific">Nakaseomyces delphensis</name>
    <name type="common">Yeast</name>
    <name type="synonym">Kluyveromyces delphensis</name>
    <dbReference type="NCBI Taxonomy" id="51657"/>
    <lineage>
        <taxon>Eukaryota</taxon>
        <taxon>Fungi</taxon>
        <taxon>Dikarya</taxon>
        <taxon>Ascomycota</taxon>
        <taxon>Saccharomycotina</taxon>
        <taxon>Saccharomycetes</taxon>
        <taxon>Saccharomycetales</taxon>
        <taxon>Saccharomycetaceae</taxon>
        <taxon>Nakaseomyces</taxon>
    </lineage>
</organism>
<dbReference type="InterPro" id="IPR002173">
    <property type="entry name" value="Carboh/pur_kinase_PfkB_CS"/>
</dbReference>
<evidence type="ECO:0000256" key="4">
    <source>
        <dbReference type="ARBA" id="ARBA00022679"/>
    </source>
</evidence>
<feature type="binding site" evidence="12">
    <location>
        <position position="318"/>
    </location>
    <ligand>
        <name>K(+)</name>
        <dbReference type="ChEBI" id="CHEBI:29103"/>
    </ligand>
</feature>
<evidence type="ECO:0000256" key="12">
    <source>
        <dbReference type="HAMAP-Rule" id="MF_03215"/>
    </source>
</evidence>
<comment type="activity regulation">
    <text evidence="12">Activated by a monovalent cation that binds near, but not in, the active site. The most likely occupant of the site in vivo is potassium. Ion binding induces a conformational change that may alter substrate affinity.</text>
</comment>
<dbReference type="InterPro" id="IPR029056">
    <property type="entry name" value="Ribokinase-like"/>
</dbReference>
<feature type="binding site" evidence="12">
    <location>
        <position position="316"/>
    </location>
    <ligand>
        <name>K(+)</name>
        <dbReference type="ChEBI" id="CHEBI:29103"/>
    </ligand>
</feature>
<dbReference type="InterPro" id="IPR011877">
    <property type="entry name" value="Ribokinase"/>
</dbReference>
<evidence type="ECO:0000313" key="14">
    <source>
        <dbReference type="EMBL" id="AAO25601.1"/>
    </source>
</evidence>
<keyword evidence="8 12" id="KW-0067">ATP-binding</keyword>
<dbReference type="PRINTS" id="PR00990">
    <property type="entry name" value="RIBOKINASE"/>
</dbReference>
<evidence type="ECO:0000256" key="11">
    <source>
        <dbReference type="ARBA" id="ARBA00023277"/>
    </source>
</evidence>
<comment type="subcellular location">
    <subcellularLocation>
        <location evidence="12">Cytoplasm</location>
    </subcellularLocation>
    <subcellularLocation>
        <location evidence="12">Nucleus</location>
    </subcellularLocation>
</comment>
<evidence type="ECO:0000256" key="6">
    <source>
        <dbReference type="ARBA" id="ARBA00022741"/>
    </source>
</evidence>
<evidence type="ECO:0000256" key="2">
    <source>
        <dbReference type="ARBA" id="ARBA00012035"/>
    </source>
</evidence>
<dbReference type="PROSITE" id="PS00584">
    <property type="entry name" value="PFKB_KINASES_2"/>
    <property type="match status" value="1"/>
</dbReference>
<feature type="active site" description="Proton acceptor" evidence="12">
    <location>
        <position position="283"/>
    </location>
</feature>
<name>Q874N3_NAKDE</name>
<keyword evidence="4 12" id="KW-0808">Transferase</keyword>
<feature type="binding site" evidence="12">
    <location>
        <begin position="248"/>
        <end position="253"/>
    </location>
    <ligand>
        <name>ATP</name>
        <dbReference type="ChEBI" id="CHEBI:30616"/>
    </ligand>
</feature>
<keyword evidence="11 12" id="KW-0119">Carbohydrate metabolism</keyword>
<feature type="binding site" evidence="12">
    <location>
        <begin position="10"/>
        <end position="12"/>
    </location>
    <ligand>
        <name>substrate</name>
    </ligand>
</feature>
<dbReference type="EC" id="2.7.1.15" evidence="2 12"/>
<dbReference type="GO" id="GO:0046872">
    <property type="term" value="F:metal ion binding"/>
    <property type="evidence" value="ECO:0007669"/>
    <property type="project" value="UniProtKB-KW"/>
</dbReference>
<dbReference type="PhylomeDB" id="Q874N3"/>
<keyword evidence="10 12" id="KW-0630">Potassium</keyword>
<comment type="cofactor">
    <cofactor evidence="12">
        <name>Mg(2+)</name>
        <dbReference type="ChEBI" id="CHEBI:18420"/>
    </cofactor>
    <text evidence="12">Requires a divalent cation, most likely magnesium in vivo, as an electrophilic catalyst to aid phosphoryl group transfer. It is the chelate of the metal and the nucleotide that is the actual substrate.</text>
</comment>
<comment type="pathway">
    <text evidence="12">Carbohydrate metabolism; D-ribose degradation; D-ribose 5-phosphate from beta-D-ribopyranose: step 2/2.</text>
</comment>
<proteinExistence type="inferred from homology"/>
<sequence>MGITVIGSLNYDMVTYTDVVPASGETVRANSFETHPGGKGCNQCIAIGRLRDPNADYRVKMVGNVGKDAFGEQLLGALTQEGVDVSDVGRLGGVSTGTATILVEEFNGGQNRILIIKGANGESKYSSEALDALFGKSTDSREFVVFQQEIPDSDWAMKWIHENVTESLIVFNPSPFQSINKEHWTAVDLLIVNEIEALQVILDLEGPKVSKDYENTIESDFLDTYRKITEHLQKKVVNQGSIAAVIVTLGSKGAMFASKENPDVDYMPAVDNVKVVDSTGAGDTFLGAAITQLYEGKSLAQSVRFATLCSSLAIQKHGATESIPHYSDVIKLL</sequence>
<feature type="binding site" evidence="12">
    <location>
        <position position="277"/>
    </location>
    <ligand>
        <name>K(+)</name>
        <dbReference type="ChEBI" id="CHEBI:29103"/>
    </ligand>
</feature>
<gene>
    <name evidence="12 14" type="primary">RBK1</name>
</gene>
<feature type="domain" description="Carbohydrate kinase PfkB" evidence="13">
    <location>
        <begin position="3"/>
        <end position="324"/>
    </location>
</feature>
<evidence type="ECO:0000256" key="3">
    <source>
        <dbReference type="ARBA" id="ARBA00016943"/>
    </source>
</evidence>
<dbReference type="PANTHER" id="PTHR10584">
    <property type="entry name" value="SUGAR KINASE"/>
    <property type="match status" value="1"/>
</dbReference>
<dbReference type="AlphaFoldDB" id="Q874N3"/>
<dbReference type="GO" id="GO:0005524">
    <property type="term" value="F:ATP binding"/>
    <property type="evidence" value="ECO:0007669"/>
    <property type="project" value="UniProtKB-UniRule"/>
</dbReference>
<evidence type="ECO:0000256" key="1">
    <source>
        <dbReference type="ARBA" id="ARBA00005380"/>
    </source>
</evidence>
<comment type="similarity">
    <text evidence="1">Belongs to the carbohydrate kinase pfkB family.</text>
</comment>
<keyword evidence="6 12" id="KW-0547">Nucleotide-binding</keyword>
<comment type="caution">
    <text evidence="12">Lacks conserved residue(s) required for the propagation of feature annotation.</text>
</comment>
<comment type="similarity">
    <text evidence="12">Belongs to the carbohydrate kinase PfkB family. Ribokinase subfamily.</text>
</comment>
<evidence type="ECO:0000259" key="13">
    <source>
        <dbReference type="Pfam" id="PF00294"/>
    </source>
</evidence>
<dbReference type="HAMAP" id="MF_01987">
    <property type="entry name" value="Ribokinase"/>
    <property type="match status" value="1"/>
</dbReference>
<evidence type="ECO:0000256" key="10">
    <source>
        <dbReference type="ARBA" id="ARBA00022958"/>
    </source>
</evidence>
<evidence type="ECO:0000256" key="7">
    <source>
        <dbReference type="ARBA" id="ARBA00022777"/>
    </source>
</evidence>
<keyword evidence="5 12" id="KW-0479">Metal-binding</keyword>
<dbReference type="EMBL" id="AY181248">
    <property type="protein sequence ID" value="AAO25601.1"/>
    <property type="molecule type" value="Genomic_DNA"/>
</dbReference>
<dbReference type="GO" id="GO:0005634">
    <property type="term" value="C:nucleus"/>
    <property type="evidence" value="ECO:0007669"/>
    <property type="project" value="UniProtKB-SubCell"/>
</dbReference>
<evidence type="ECO:0000256" key="8">
    <source>
        <dbReference type="ARBA" id="ARBA00022840"/>
    </source>
</evidence>
<keyword evidence="9 12" id="KW-0460">Magnesium</keyword>
<feature type="binding site" evidence="12">
    <location>
        <position position="279"/>
    </location>
    <ligand>
        <name>K(+)</name>
        <dbReference type="ChEBI" id="CHEBI:29103"/>
    </ligand>
</feature>
<feature type="binding site" evidence="12">
    <location>
        <position position="322"/>
    </location>
    <ligand>
        <name>K(+)</name>
        <dbReference type="ChEBI" id="CHEBI:29103"/>
    </ligand>
</feature>
<dbReference type="GO" id="GO:0004747">
    <property type="term" value="F:ribokinase activity"/>
    <property type="evidence" value="ECO:0007669"/>
    <property type="project" value="UniProtKB-UniRule"/>
</dbReference>
<comment type="subunit">
    <text evidence="12">Homodimer.</text>
</comment>
<keyword evidence="7 12" id="KW-0418">Kinase</keyword>
<dbReference type="GO" id="GO:0019303">
    <property type="term" value="P:D-ribose catabolic process"/>
    <property type="evidence" value="ECO:0007669"/>
    <property type="project" value="UniProtKB-UniRule"/>
</dbReference>
<dbReference type="InterPro" id="IPR002139">
    <property type="entry name" value="Ribo/fructo_kinase"/>
</dbReference>
<keyword evidence="12" id="KW-0963">Cytoplasm</keyword>
<evidence type="ECO:0000256" key="9">
    <source>
        <dbReference type="ARBA" id="ARBA00022842"/>
    </source>
</evidence>
<feature type="binding site" evidence="12">
    <location>
        <position position="193"/>
    </location>
    <ligand>
        <name>ATP</name>
        <dbReference type="ChEBI" id="CHEBI:30616"/>
    </ligand>
</feature>
<feature type="binding site" evidence="12">
    <location>
        <begin position="38"/>
        <end position="42"/>
    </location>
    <ligand>
        <name>substrate</name>
    </ligand>
</feature>
<feature type="binding site" evidence="12">
    <location>
        <begin position="282"/>
        <end position="283"/>
    </location>
    <ligand>
        <name>ATP</name>
        <dbReference type="ChEBI" id="CHEBI:30616"/>
    </ligand>
</feature>
<feature type="binding site" evidence="12">
    <location>
        <position position="313"/>
    </location>
    <ligand>
        <name>K(+)</name>
        <dbReference type="ChEBI" id="CHEBI:29103"/>
    </ligand>
</feature>
<dbReference type="SUPFAM" id="SSF53613">
    <property type="entry name" value="Ribokinase-like"/>
    <property type="match status" value="1"/>
</dbReference>
<comment type="catalytic activity">
    <reaction evidence="12">
        <text>D-ribose + ATP = D-ribose 5-phosphate + ADP + H(+)</text>
        <dbReference type="Rhea" id="RHEA:13697"/>
        <dbReference type="ChEBI" id="CHEBI:15378"/>
        <dbReference type="ChEBI" id="CHEBI:30616"/>
        <dbReference type="ChEBI" id="CHEBI:47013"/>
        <dbReference type="ChEBI" id="CHEBI:78346"/>
        <dbReference type="ChEBI" id="CHEBI:456216"/>
        <dbReference type="EC" id="2.7.1.15"/>
    </reaction>
</comment>
<keyword evidence="12" id="KW-0539">Nucleus</keyword>
<reference evidence="14" key="1">
    <citation type="journal article" date="2003" name="Genome Biol.">
        <title>Evidence from comparative genomics for a complete sexual cycle in the 'asexual' pathogenic yeast Candida glabrata.</title>
        <authorList>
            <person name="Wong S."/>
            <person name="Fares M.A."/>
            <person name="Zimmermann W."/>
            <person name="Butler G."/>
            <person name="Wolfe K.H."/>
        </authorList>
    </citation>
    <scope>NUCLEOTIDE SEQUENCE</scope>
    <source>
        <strain evidence="14">CBS 2170</strain>
    </source>
</reference>
<feature type="binding site" evidence="12">
    <location>
        <position position="149"/>
    </location>
    <ligand>
        <name>substrate</name>
    </ligand>
</feature>
<dbReference type="PANTHER" id="PTHR10584:SF166">
    <property type="entry name" value="RIBOKINASE"/>
    <property type="match status" value="1"/>
</dbReference>
<dbReference type="CDD" id="cd01174">
    <property type="entry name" value="ribokinase"/>
    <property type="match status" value="1"/>
</dbReference>
<dbReference type="Pfam" id="PF00294">
    <property type="entry name" value="PfkB"/>
    <property type="match status" value="1"/>
</dbReference>